<dbReference type="SUPFAM" id="SSF53474">
    <property type="entry name" value="alpha/beta-Hydrolases"/>
    <property type="match status" value="1"/>
</dbReference>
<proteinExistence type="predicted"/>
<evidence type="ECO:0000256" key="1">
    <source>
        <dbReference type="ARBA" id="ARBA00022801"/>
    </source>
</evidence>
<dbReference type="Gene3D" id="3.40.50.1820">
    <property type="entry name" value="alpha/beta hydrolase"/>
    <property type="match status" value="1"/>
</dbReference>
<dbReference type="InterPro" id="IPR050266">
    <property type="entry name" value="AB_hydrolase_sf"/>
</dbReference>
<dbReference type="PRINTS" id="PR00111">
    <property type="entry name" value="ABHYDROLASE"/>
</dbReference>
<evidence type="ECO:0000259" key="2">
    <source>
        <dbReference type="Pfam" id="PF12697"/>
    </source>
</evidence>
<evidence type="ECO:0000313" key="4">
    <source>
        <dbReference type="Proteomes" id="UP000007304"/>
    </source>
</evidence>
<dbReference type="InParanoid" id="H6CAY9"/>
<dbReference type="PRINTS" id="PR00412">
    <property type="entry name" value="EPOXHYDRLASE"/>
</dbReference>
<name>H6CAY9_EXODN</name>
<dbReference type="GeneID" id="20313518"/>
<dbReference type="EMBL" id="JH226137">
    <property type="protein sequence ID" value="EHY60936.1"/>
    <property type="molecule type" value="Genomic_DNA"/>
</dbReference>
<accession>H6CAY9</accession>
<dbReference type="PANTHER" id="PTHR43798">
    <property type="entry name" value="MONOACYLGLYCEROL LIPASE"/>
    <property type="match status" value="1"/>
</dbReference>
<dbReference type="AlphaFoldDB" id="H6CAY9"/>
<dbReference type="OrthoDB" id="408373at2759"/>
<dbReference type="Pfam" id="PF12697">
    <property type="entry name" value="Abhydrolase_6"/>
    <property type="match status" value="1"/>
</dbReference>
<dbReference type="STRING" id="858893.H6CAY9"/>
<sequence length="298" mass="33112">MTDAKVSTVQMDDGAKLYVKLHSDTADKTKPLLIGLHGAQGLITHAELDASLRYLSSSFRVLVFDGRGSGASDKVGPCTHERWMKDIENLRAWAGAETFVLAGHSYGGFLALDYAVNHPDRLRGLALIDTWTVGTLGAMTALANILTSDRVHVDKARQVRVWSGNLLSDQDYQEGITELIPFYAPPEHAAIKHSAPEATESTEGFARLHFHFETQNWAFGYNMPRFDVRQQLKDIKAPTLVTVGRYDYVTPVSFAQELESGIPDSSLEIFEHSGHSPQSDEPEKFRQVLLDFLKARVL</sequence>
<dbReference type="VEuPathDB" id="FungiDB:HMPREF1120_08879"/>
<keyword evidence="4" id="KW-1185">Reference proteome</keyword>
<gene>
    <name evidence="3" type="ORF">HMPREF1120_08879</name>
</gene>
<organism evidence="3 4">
    <name type="scientific">Exophiala dermatitidis (strain ATCC 34100 / CBS 525.76 / NIH/UT8656)</name>
    <name type="common">Black yeast</name>
    <name type="synonym">Wangiella dermatitidis</name>
    <dbReference type="NCBI Taxonomy" id="858893"/>
    <lineage>
        <taxon>Eukaryota</taxon>
        <taxon>Fungi</taxon>
        <taxon>Dikarya</taxon>
        <taxon>Ascomycota</taxon>
        <taxon>Pezizomycotina</taxon>
        <taxon>Eurotiomycetes</taxon>
        <taxon>Chaetothyriomycetidae</taxon>
        <taxon>Chaetothyriales</taxon>
        <taxon>Herpotrichiellaceae</taxon>
        <taxon>Exophiala</taxon>
    </lineage>
</organism>
<dbReference type="eggNOG" id="ENOG502QPPY">
    <property type="taxonomic scope" value="Eukaryota"/>
</dbReference>
<dbReference type="OMA" id="YVETHGN"/>
<dbReference type="GO" id="GO:0016020">
    <property type="term" value="C:membrane"/>
    <property type="evidence" value="ECO:0007669"/>
    <property type="project" value="TreeGrafter"/>
</dbReference>
<dbReference type="RefSeq" id="XP_009161397.1">
    <property type="nucleotide sequence ID" value="XM_009163149.1"/>
</dbReference>
<keyword evidence="1" id="KW-0378">Hydrolase</keyword>
<dbReference type="PANTHER" id="PTHR43798:SF31">
    <property type="entry name" value="AB HYDROLASE SUPERFAMILY PROTEIN YCLE"/>
    <property type="match status" value="1"/>
</dbReference>
<evidence type="ECO:0000313" key="3">
    <source>
        <dbReference type="EMBL" id="EHY60936.1"/>
    </source>
</evidence>
<dbReference type="HOGENOM" id="CLU_020336_50_0_1"/>
<dbReference type="GO" id="GO:0016787">
    <property type="term" value="F:hydrolase activity"/>
    <property type="evidence" value="ECO:0007669"/>
    <property type="project" value="UniProtKB-KW"/>
</dbReference>
<dbReference type="Proteomes" id="UP000007304">
    <property type="component" value="Unassembled WGS sequence"/>
</dbReference>
<feature type="domain" description="AB hydrolase-1" evidence="2">
    <location>
        <begin position="45"/>
        <end position="287"/>
    </location>
</feature>
<protein>
    <submittedName>
        <fullName evidence="3">Proline iminopeptidase</fullName>
    </submittedName>
</protein>
<reference evidence="3" key="1">
    <citation type="submission" date="2011-07" db="EMBL/GenBank/DDBJ databases">
        <title>The Genome Sequence of Exophiala (Wangiella) dermatitidis NIH/UT8656.</title>
        <authorList>
            <consortium name="The Broad Institute Genome Sequencing Platform"/>
            <person name="Cuomo C."/>
            <person name="Wang Z."/>
            <person name="Hunicke-Smith S."/>
            <person name="Szanislo P.J."/>
            <person name="Earl A."/>
            <person name="Young S.K."/>
            <person name="Zeng Q."/>
            <person name="Gargeya S."/>
            <person name="Fitzgerald M."/>
            <person name="Haas B."/>
            <person name="Abouelleil A."/>
            <person name="Alvarado L."/>
            <person name="Arachchi H.M."/>
            <person name="Berlin A."/>
            <person name="Brown A."/>
            <person name="Chapman S.B."/>
            <person name="Chen Z."/>
            <person name="Dunbar C."/>
            <person name="Freedman E."/>
            <person name="Gearin G."/>
            <person name="Gellesch M."/>
            <person name="Goldberg J."/>
            <person name="Griggs A."/>
            <person name="Gujja S."/>
            <person name="Heiman D."/>
            <person name="Howarth C."/>
            <person name="Larson L."/>
            <person name="Lui A."/>
            <person name="MacDonald P.J.P."/>
            <person name="Montmayeur A."/>
            <person name="Murphy C."/>
            <person name="Neiman D."/>
            <person name="Pearson M."/>
            <person name="Priest M."/>
            <person name="Roberts A."/>
            <person name="Saif S."/>
            <person name="Shea T."/>
            <person name="Shenoy N."/>
            <person name="Sisk P."/>
            <person name="Stolte C."/>
            <person name="Sykes S."/>
            <person name="Wortman J."/>
            <person name="Nusbaum C."/>
            <person name="Birren B."/>
        </authorList>
    </citation>
    <scope>NUCLEOTIDE SEQUENCE</scope>
    <source>
        <strain evidence="3">NIH/UT8656</strain>
    </source>
</reference>
<dbReference type="InterPro" id="IPR000639">
    <property type="entry name" value="Epox_hydrolase-like"/>
</dbReference>
<dbReference type="InterPro" id="IPR029058">
    <property type="entry name" value="AB_hydrolase_fold"/>
</dbReference>
<dbReference type="InterPro" id="IPR000073">
    <property type="entry name" value="AB_hydrolase_1"/>
</dbReference>